<dbReference type="InterPro" id="IPR002902">
    <property type="entry name" value="GNK2"/>
</dbReference>
<dbReference type="AlphaFoldDB" id="A0AAV6HWU9"/>
<dbReference type="Proteomes" id="UP000823749">
    <property type="component" value="Chromosome 13"/>
</dbReference>
<accession>A0AAV6HWU9</accession>
<dbReference type="CDD" id="cd23509">
    <property type="entry name" value="Gnk2-like"/>
    <property type="match status" value="1"/>
</dbReference>
<dbReference type="PANTHER" id="PTHR32099">
    <property type="entry name" value="CYSTEINE-RICH REPEAT SECRETORY PROTEIN"/>
    <property type="match status" value="1"/>
</dbReference>
<reference evidence="4 5" key="1">
    <citation type="submission" date="2020-08" db="EMBL/GenBank/DDBJ databases">
        <title>Plant Genome Project.</title>
        <authorList>
            <person name="Zhang R.-G."/>
        </authorList>
    </citation>
    <scope>NUCLEOTIDE SEQUENCE [LARGE SCALE GENOMIC DNA]</scope>
    <source>
        <strain evidence="4">WSP0</strain>
        <tissue evidence="4">Leaf</tissue>
    </source>
</reference>
<evidence type="ECO:0000313" key="4">
    <source>
        <dbReference type="EMBL" id="KAG5516581.1"/>
    </source>
</evidence>
<dbReference type="PROSITE" id="PS51473">
    <property type="entry name" value="GNK2"/>
    <property type="match status" value="1"/>
</dbReference>
<name>A0AAV6HWU9_9ERIC</name>
<feature type="domain" description="Gnk2-homologous" evidence="3">
    <location>
        <begin position="1"/>
        <end position="102"/>
    </location>
</feature>
<keyword evidence="2" id="KW-0677">Repeat</keyword>
<proteinExistence type="predicted"/>
<dbReference type="InterPro" id="IPR038408">
    <property type="entry name" value="GNK2_sf"/>
</dbReference>
<sequence length="146" mass="16067">MDCPNTTNTYTPNSTYQTNLHTLFSVLSSNSTVPNGFYNFTAGSSPPNVAYGLFLCRGDVTPTVCKDCVAYATVDVVEKCPRSKLATIWYDRCMLRYSNASIFSVPATGGTFMWNVANVTNVTRLNEVLGEVLITCSFILSRMMLV</sequence>
<protein>
    <recommendedName>
        <fullName evidence="3">Gnk2-homologous domain-containing protein</fullName>
    </recommendedName>
</protein>
<dbReference type="EMBL" id="JACTNZ010000013">
    <property type="protein sequence ID" value="KAG5516581.1"/>
    <property type="molecule type" value="Genomic_DNA"/>
</dbReference>
<comment type="caution">
    <text evidence="4">The sequence shown here is derived from an EMBL/GenBank/DDBJ whole genome shotgun (WGS) entry which is preliminary data.</text>
</comment>
<gene>
    <name evidence="4" type="ORF">RHGRI_037335</name>
</gene>
<dbReference type="FunFam" id="3.30.430.20:FF:000003">
    <property type="entry name" value="Cysteine-rich RLK (RECEPTOR-like protein kinase) 10"/>
    <property type="match status" value="1"/>
</dbReference>
<evidence type="ECO:0000313" key="5">
    <source>
        <dbReference type="Proteomes" id="UP000823749"/>
    </source>
</evidence>
<dbReference type="Pfam" id="PF01657">
    <property type="entry name" value="Stress-antifung"/>
    <property type="match status" value="1"/>
</dbReference>
<keyword evidence="5" id="KW-1185">Reference proteome</keyword>
<dbReference type="PANTHER" id="PTHR32099:SF105">
    <property type="entry name" value="CYSTEINE-RICH REPEAT SECRETORY PROTEIN 1"/>
    <property type="match status" value="1"/>
</dbReference>
<keyword evidence="1" id="KW-0732">Signal</keyword>
<evidence type="ECO:0000256" key="1">
    <source>
        <dbReference type="ARBA" id="ARBA00022729"/>
    </source>
</evidence>
<evidence type="ECO:0000259" key="3">
    <source>
        <dbReference type="PROSITE" id="PS51473"/>
    </source>
</evidence>
<evidence type="ECO:0000256" key="2">
    <source>
        <dbReference type="ARBA" id="ARBA00022737"/>
    </source>
</evidence>
<dbReference type="Gene3D" id="3.30.430.20">
    <property type="entry name" value="Gnk2 domain, C-X8-C-X2-C motif"/>
    <property type="match status" value="1"/>
</dbReference>
<organism evidence="4 5">
    <name type="scientific">Rhododendron griersonianum</name>
    <dbReference type="NCBI Taxonomy" id="479676"/>
    <lineage>
        <taxon>Eukaryota</taxon>
        <taxon>Viridiplantae</taxon>
        <taxon>Streptophyta</taxon>
        <taxon>Embryophyta</taxon>
        <taxon>Tracheophyta</taxon>
        <taxon>Spermatophyta</taxon>
        <taxon>Magnoliopsida</taxon>
        <taxon>eudicotyledons</taxon>
        <taxon>Gunneridae</taxon>
        <taxon>Pentapetalae</taxon>
        <taxon>asterids</taxon>
        <taxon>Ericales</taxon>
        <taxon>Ericaceae</taxon>
        <taxon>Ericoideae</taxon>
        <taxon>Rhodoreae</taxon>
        <taxon>Rhododendron</taxon>
    </lineage>
</organism>